<keyword evidence="1" id="KW-0472">Membrane</keyword>
<sequence>MWLVMSCWDGGFVERRWLEMFFLVVRLVVMVVYVVDAWIVVDDDGGRLVDGGGLVDGGQCHLNAREVNIKKQQSSDQSELQKDNATECGVFLMMHMEIYNGVIAKNGV</sequence>
<comment type="caution">
    <text evidence="2">The sequence shown here is derived from an EMBL/GenBank/DDBJ whole genome shotgun (WGS) entry which is preliminary data.</text>
</comment>
<name>A0ABQ5EBP9_9ASTR</name>
<accession>A0ABQ5EBP9</accession>
<protein>
    <recommendedName>
        <fullName evidence="4">Ubiquitin-like protease family profile domain-containing protein</fullName>
    </recommendedName>
</protein>
<proteinExistence type="predicted"/>
<feature type="transmembrane region" description="Helical" evidence="1">
    <location>
        <begin position="20"/>
        <end position="41"/>
    </location>
</feature>
<organism evidence="2 3">
    <name type="scientific">Tanacetum coccineum</name>
    <dbReference type="NCBI Taxonomy" id="301880"/>
    <lineage>
        <taxon>Eukaryota</taxon>
        <taxon>Viridiplantae</taxon>
        <taxon>Streptophyta</taxon>
        <taxon>Embryophyta</taxon>
        <taxon>Tracheophyta</taxon>
        <taxon>Spermatophyta</taxon>
        <taxon>Magnoliopsida</taxon>
        <taxon>eudicotyledons</taxon>
        <taxon>Gunneridae</taxon>
        <taxon>Pentapetalae</taxon>
        <taxon>asterids</taxon>
        <taxon>campanulids</taxon>
        <taxon>Asterales</taxon>
        <taxon>Asteraceae</taxon>
        <taxon>Asteroideae</taxon>
        <taxon>Anthemideae</taxon>
        <taxon>Anthemidinae</taxon>
        <taxon>Tanacetum</taxon>
    </lineage>
</organism>
<reference evidence="2" key="2">
    <citation type="submission" date="2022-01" db="EMBL/GenBank/DDBJ databases">
        <authorList>
            <person name="Yamashiro T."/>
            <person name="Shiraishi A."/>
            <person name="Satake H."/>
            <person name="Nakayama K."/>
        </authorList>
    </citation>
    <scope>NUCLEOTIDE SEQUENCE</scope>
</reference>
<evidence type="ECO:0008006" key="4">
    <source>
        <dbReference type="Google" id="ProtNLM"/>
    </source>
</evidence>
<evidence type="ECO:0000313" key="2">
    <source>
        <dbReference type="EMBL" id="GJT48309.1"/>
    </source>
</evidence>
<evidence type="ECO:0000256" key="1">
    <source>
        <dbReference type="SAM" id="Phobius"/>
    </source>
</evidence>
<keyword evidence="1" id="KW-1133">Transmembrane helix</keyword>
<keyword evidence="1" id="KW-0812">Transmembrane</keyword>
<evidence type="ECO:0000313" key="3">
    <source>
        <dbReference type="Proteomes" id="UP001151760"/>
    </source>
</evidence>
<dbReference type="EMBL" id="BQNB010016143">
    <property type="protein sequence ID" value="GJT48309.1"/>
    <property type="molecule type" value="Genomic_DNA"/>
</dbReference>
<dbReference type="Proteomes" id="UP001151760">
    <property type="component" value="Unassembled WGS sequence"/>
</dbReference>
<keyword evidence="3" id="KW-1185">Reference proteome</keyword>
<reference evidence="2" key="1">
    <citation type="journal article" date="2022" name="Int. J. Mol. Sci.">
        <title>Draft Genome of Tanacetum Coccineum: Genomic Comparison of Closely Related Tanacetum-Family Plants.</title>
        <authorList>
            <person name="Yamashiro T."/>
            <person name="Shiraishi A."/>
            <person name="Nakayama K."/>
            <person name="Satake H."/>
        </authorList>
    </citation>
    <scope>NUCLEOTIDE SEQUENCE</scope>
</reference>
<gene>
    <name evidence="2" type="ORF">Tco_0974466</name>
</gene>